<dbReference type="InterPro" id="IPR014550">
    <property type="entry name" value="UCP028704_OpgC"/>
</dbReference>
<dbReference type="PANTHER" id="PTHR38592:SF3">
    <property type="entry name" value="BLL4819 PROTEIN"/>
    <property type="match status" value="1"/>
</dbReference>
<feature type="transmembrane region" description="Helical" evidence="2">
    <location>
        <begin position="82"/>
        <end position="104"/>
    </location>
</feature>
<keyword evidence="4" id="KW-1185">Reference proteome</keyword>
<dbReference type="EMBL" id="LDSL01000012">
    <property type="protein sequence ID" value="KTT27529.1"/>
    <property type="molecule type" value="Genomic_DNA"/>
</dbReference>
<feature type="transmembrane region" description="Helical" evidence="2">
    <location>
        <begin position="40"/>
        <end position="61"/>
    </location>
</feature>
<feature type="transmembrane region" description="Helical" evidence="2">
    <location>
        <begin position="238"/>
        <end position="256"/>
    </location>
</feature>
<feature type="transmembrane region" description="Helical" evidence="2">
    <location>
        <begin position="287"/>
        <end position="308"/>
    </location>
</feature>
<organism evidence="3 4">
    <name type="scientific">Pseudacidovorax intermedius</name>
    <dbReference type="NCBI Taxonomy" id="433924"/>
    <lineage>
        <taxon>Bacteria</taxon>
        <taxon>Pseudomonadati</taxon>
        <taxon>Pseudomonadota</taxon>
        <taxon>Betaproteobacteria</taxon>
        <taxon>Burkholderiales</taxon>
        <taxon>Comamonadaceae</taxon>
        <taxon>Pseudacidovorax</taxon>
    </lineage>
</organism>
<keyword evidence="2" id="KW-1133">Transmembrane helix</keyword>
<dbReference type="Proteomes" id="UP000072741">
    <property type="component" value="Unassembled WGS sequence"/>
</dbReference>
<gene>
    <name evidence="3" type="ORF">NS331_01725</name>
</gene>
<proteinExistence type="predicted"/>
<reference evidence="3 4" key="1">
    <citation type="journal article" date="2016" name="Front. Microbiol.">
        <title>Genomic Resource of Rice Seed Associated Bacteria.</title>
        <authorList>
            <person name="Midha S."/>
            <person name="Bansal K."/>
            <person name="Sharma S."/>
            <person name="Kumar N."/>
            <person name="Patil P.P."/>
            <person name="Chaudhry V."/>
            <person name="Patil P.B."/>
        </authorList>
    </citation>
    <scope>NUCLEOTIDE SEQUENCE [LARGE SCALE GENOMIC DNA]</scope>
    <source>
        <strain evidence="3 4">NS331</strain>
    </source>
</reference>
<dbReference type="PATRIC" id="fig|433924.3.peg.534"/>
<evidence type="ECO:0000256" key="2">
    <source>
        <dbReference type="SAM" id="Phobius"/>
    </source>
</evidence>
<dbReference type="GO" id="GO:0016746">
    <property type="term" value="F:acyltransferase activity"/>
    <property type="evidence" value="ECO:0007669"/>
    <property type="project" value="UniProtKB-KW"/>
</dbReference>
<evidence type="ECO:0000313" key="3">
    <source>
        <dbReference type="EMBL" id="KTT27529.1"/>
    </source>
</evidence>
<feature type="transmembrane region" description="Helical" evidence="2">
    <location>
        <begin position="165"/>
        <end position="181"/>
    </location>
</feature>
<protein>
    <submittedName>
        <fullName evidence="3">Acyltransferase</fullName>
    </submittedName>
</protein>
<feature type="transmembrane region" description="Helical" evidence="2">
    <location>
        <begin position="209"/>
        <end position="226"/>
    </location>
</feature>
<feature type="transmembrane region" description="Helical" evidence="2">
    <location>
        <begin position="346"/>
        <end position="366"/>
    </location>
</feature>
<feature type="region of interest" description="Disordered" evidence="1">
    <location>
        <begin position="374"/>
        <end position="402"/>
    </location>
</feature>
<accession>A0A147HBV2</accession>
<dbReference type="PANTHER" id="PTHR38592">
    <property type="entry name" value="BLL4819 PROTEIN"/>
    <property type="match status" value="1"/>
</dbReference>
<name>A0A147HBV2_9BURK</name>
<keyword evidence="3" id="KW-0012">Acyltransferase</keyword>
<feature type="compositionally biased region" description="Low complexity" evidence="1">
    <location>
        <begin position="374"/>
        <end position="396"/>
    </location>
</feature>
<dbReference type="PIRSF" id="PIRSF028704">
    <property type="entry name" value="UPC028704"/>
    <property type="match status" value="1"/>
</dbReference>
<keyword evidence="3" id="KW-0808">Transferase</keyword>
<keyword evidence="2" id="KW-0812">Transmembrane</keyword>
<dbReference type="Pfam" id="PF10129">
    <property type="entry name" value="OpgC_C"/>
    <property type="match status" value="1"/>
</dbReference>
<keyword evidence="2" id="KW-0472">Membrane</keyword>
<evidence type="ECO:0000256" key="1">
    <source>
        <dbReference type="SAM" id="MobiDB-lite"/>
    </source>
</evidence>
<evidence type="ECO:0000313" key="4">
    <source>
        <dbReference type="Proteomes" id="UP000072741"/>
    </source>
</evidence>
<sequence length="402" mass="44943">MPPSFMKRHWEIDALRGLMLVLMTVTHLPTHFTDPLGQPFGWVSAAEGFVLLSAFMAGLVYSRYARRDGVESMRSAFWRRVLKIYLAHAALLLFLFTVITALGIRRMQPAVTNLVSWYLAQPGEGFVFGLLLIYEPALLDILPMYIFFMLLSPWVLAFALRHQRWGWPAVMVASAALWAAAQHGLSEWVYGWAFALTGLPVPFNEMGAFNAYAWQFLWFGGLWLGFTRSAPQARPLRLHWAVVAPAVAVALVGLYWRHFGEHGQAPFGADIARNLWVDKWQLGPLRLLNLMALGIVAIRFGPTWARWLPRVRWLETLGRASLPAFCAHLVAVLTVLAIFGDSQTSRPWWADTLLLAVVLAWMWAVARYTQNADAAPPEETVQPPEPPAALEAATPTGSAGLT</sequence>
<feature type="transmembrane region" description="Helical" evidence="2">
    <location>
        <begin position="141"/>
        <end position="159"/>
    </location>
</feature>
<comment type="caution">
    <text evidence="3">The sequence shown here is derived from an EMBL/GenBank/DDBJ whole genome shotgun (WGS) entry which is preliminary data.</text>
</comment>
<feature type="transmembrane region" description="Helical" evidence="2">
    <location>
        <begin position="320"/>
        <end position="340"/>
    </location>
</feature>
<dbReference type="AlphaFoldDB" id="A0A147HBV2"/>